<dbReference type="GO" id="GO:0003723">
    <property type="term" value="F:RNA binding"/>
    <property type="evidence" value="ECO:0007669"/>
    <property type="project" value="TreeGrafter"/>
</dbReference>
<gene>
    <name evidence="2" type="ORF">X975_08387</name>
</gene>
<dbReference type="InterPro" id="IPR045478">
    <property type="entry name" value="Exportin-5_C"/>
</dbReference>
<sequence>MLLVFDENSIFIPASAVDVVNEQHYLFLKVLCQMFVALGVNLCVVMAQFSNLEVPKTFSKYLNSVLLFSKHPSMVLSHQTQSLWLAIFRSPSVSQSPALHEIIPNLLLCETEKLLKPNSPLEYDLECPTDCLKFDSEEDFEASFNRYRADVIDVIRFITKIQPKLSFSLGSSLLKSVIHGEGWTQVFGPSVSQLSASLLWDALVHYFDGTCVP</sequence>
<dbReference type="PANTHER" id="PTHR11223:SF3">
    <property type="entry name" value="EXPORTIN-5"/>
    <property type="match status" value="1"/>
</dbReference>
<dbReference type="InterPro" id="IPR011989">
    <property type="entry name" value="ARM-like"/>
</dbReference>
<feature type="non-terminal residue" evidence="2">
    <location>
        <position position="213"/>
    </location>
</feature>
<dbReference type="Gene3D" id="1.25.10.10">
    <property type="entry name" value="Leucine-rich Repeat Variant"/>
    <property type="match status" value="1"/>
</dbReference>
<dbReference type="Pfam" id="PF19273">
    <property type="entry name" value="Exportin-5"/>
    <property type="match status" value="1"/>
</dbReference>
<dbReference type="GO" id="GO:0006611">
    <property type="term" value="P:protein export from nucleus"/>
    <property type="evidence" value="ECO:0007669"/>
    <property type="project" value="InterPro"/>
</dbReference>
<organism evidence="2 3">
    <name type="scientific">Stegodyphus mimosarum</name>
    <name type="common">African social velvet spider</name>
    <dbReference type="NCBI Taxonomy" id="407821"/>
    <lineage>
        <taxon>Eukaryota</taxon>
        <taxon>Metazoa</taxon>
        <taxon>Ecdysozoa</taxon>
        <taxon>Arthropoda</taxon>
        <taxon>Chelicerata</taxon>
        <taxon>Arachnida</taxon>
        <taxon>Araneae</taxon>
        <taxon>Araneomorphae</taxon>
        <taxon>Entelegynae</taxon>
        <taxon>Eresoidea</taxon>
        <taxon>Eresidae</taxon>
        <taxon>Stegodyphus</taxon>
    </lineage>
</organism>
<dbReference type="GO" id="GO:0005634">
    <property type="term" value="C:nucleus"/>
    <property type="evidence" value="ECO:0007669"/>
    <property type="project" value="TreeGrafter"/>
</dbReference>
<dbReference type="EMBL" id="KK115213">
    <property type="protein sequence ID" value="KFM64451.1"/>
    <property type="molecule type" value="Genomic_DNA"/>
</dbReference>
<dbReference type="GO" id="GO:0005049">
    <property type="term" value="F:nuclear export signal receptor activity"/>
    <property type="evidence" value="ECO:0007669"/>
    <property type="project" value="InterPro"/>
</dbReference>
<dbReference type="InterPro" id="IPR045065">
    <property type="entry name" value="XPO1/5"/>
</dbReference>
<accession>A0A087TH62</accession>
<name>A0A087TH62_STEMI</name>
<dbReference type="PANTHER" id="PTHR11223">
    <property type="entry name" value="EXPORTIN 1/5"/>
    <property type="match status" value="1"/>
</dbReference>
<proteinExistence type="predicted"/>
<dbReference type="GO" id="GO:0005737">
    <property type="term" value="C:cytoplasm"/>
    <property type="evidence" value="ECO:0007669"/>
    <property type="project" value="TreeGrafter"/>
</dbReference>
<dbReference type="OrthoDB" id="2215036at2759"/>
<evidence type="ECO:0000313" key="3">
    <source>
        <dbReference type="Proteomes" id="UP000054359"/>
    </source>
</evidence>
<dbReference type="AlphaFoldDB" id="A0A087TH62"/>
<evidence type="ECO:0000259" key="1">
    <source>
        <dbReference type="Pfam" id="PF19273"/>
    </source>
</evidence>
<dbReference type="GO" id="GO:0006405">
    <property type="term" value="P:RNA export from nucleus"/>
    <property type="evidence" value="ECO:0007669"/>
    <property type="project" value="TreeGrafter"/>
</dbReference>
<protein>
    <submittedName>
        <fullName evidence="2">Exportin-5</fullName>
    </submittedName>
</protein>
<dbReference type="GO" id="GO:0042565">
    <property type="term" value="C:RNA nuclear export complex"/>
    <property type="evidence" value="ECO:0007669"/>
    <property type="project" value="TreeGrafter"/>
</dbReference>
<feature type="domain" description="Exportin-5 C-terminal" evidence="1">
    <location>
        <begin position="22"/>
        <end position="194"/>
    </location>
</feature>
<keyword evidence="3" id="KW-1185">Reference proteome</keyword>
<reference evidence="2 3" key="1">
    <citation type="submission" date="2013-11" db="EMBL/GenBank/DDBJ databases">
        <title>Genome sequencing of Stegodyphus mimosarum.</title>
        <authorList>
            <person name="Bechsgaard J."/>
        </authorList>
    </citation>
    <scope>NUCLEOTIDE SEQUENCE [LARGE SCALE GENOMIC DNA]</scope>
</reference>
<evidence type="ECO:0000313" key="2">
    <source>
        <dbReference type="EMBL" id="KFM64451.1"/>
    </source>
</evidence>
<dbReference type="Proteomes" id="UP000054359">
    <property type="component" value="Unassembled WGS sequence"/>
</dbReference>
<dbReference type="STRING" id="407821.A0A087TH62"/>